<feature type="DNA-binding region" description="Homeobox" evidence="2">
    <location>
        <begin position="43"/>
        <end position="145"/>
    </location>
</feature>
<keyword evidence="2 3" id="KW-0238">DNA-binding</keyword>
<dbReference type="GO" id="GO:0000981">
    <property type="term" value="F:DNA-binding transcription factor activity, RNA polymerase II-specific"/>
    <property type="evidence" value="ECO:0007669"/>
    <property type="project" value="TreeGrafter"/>
</dbReference>
<dbReference type="PANTHER" id="PTHR24329">
    <property type="entry name" value="HOMEOBOX PROTEIN ARISTALESS"/>
    <property type="match status" value="1"/>
</dbReference>
<name>A0A177BEW1_9BILA</name>
<evidence type="ECO:0000256" key="1">
    <source>
        <dbReference type="ARBA" id="ARBA00004123"/>
    </source>
</evidence>
<evidence type="ECO:0000313" key="6">
    <source>
        <dbReference type="EMBL" id="OAF72111.1"/>
    </source>
</evidence>
<evidence type="ECO:0000256" key="4">
    <source>
        <dbReference type="SAM" id="MobiDB-lite"/>
    </source>
</evidence>
<dbReference type="SUPFAM" id="SSF63712">
    <property type="entry name" value="Nicotinic receptor ligand binding domain-like"/>
    <property type="match status" value="1"/>
</dbReference>
<dbReference type="OrthoDB" id="407674at2759"/>
<dbReference type="AlphaFoldDB" id="A0A177BEW1"/>
<organism evidence="6 7">
    <name type="scientific">Intoshia linei</name>
    <dbReference type="NCBI Taxonomy" id="1819745"/>
    <lineage>
        <taxon>Eukaryota</taxon>
        <taxon>Metazoa</taxon>
        <taxon>Spiralia</taxon>
        <taxon>Lophotrochozoa</taxon>
        <taxon>Mesozoa</taxon>
        <taxon>Orthonectida</taxon>
        <taxon>Rhopaluridae</taxon>
        <taxon>Intoshia</taxon>
    </lineage>
</organism>
<dbReference type="PANTHER" id="PTHR24329:SF543">
    <property type="entry name" value="FI01017P-RELATED"/>
    <property type="match status" value="1"/>
</dbReference>
<dbReference type="GO" id="GO:0016020">
    <property type="term" value="C:membrane"/>
    <property type="evidence" value="ECO:0007669"/>
    <property type="project" value="InterPro"/>
</dbReference>
<dbReference type="SUPFAM" id="SSF46689">
    <property type="entry name" value="Homeodomain-like"/>
    <property type="match status" value="1"/>
</dbReference>
<evidence type="ECO:0000256" key="2">
    <source>
        <dbReference type="PROSITE-ProRule" id="PRU00108"/>
    </source>
</evidence>
<dbReference type="InterPro" id="IPR009057">
    <property type="entry name" value="Homeodomain-like_sf"/>
</dbReference>
<keyword evidence="2 3" id="KW-0539">Nucleus</keyword>
<dbReference type="GO" id="GO:0005230">
    <property type="term" value="F:extracellular ligand-gated monoatomic ion channel activity"/>
    <property type="evidence" value="ECO:0007669"/>
    <property type="project" value="InterPro"/>
</dbReference>
<keyword evidence="7" id="KW-1185">Reference proteome</keyword>
<comment type="subcellular location">
    <subcellularLocation>
        <location evidence="1 2 3">Nucleus</location>
    </subcellularLocation>
</comment>
<dbReference type="InterPro" id="IPR001356">
    <property type="entry name" value="HD"/>
</dbReference>
<dbReference type="GO" id="GO:0004888">
    <property type="term" value="F:transmembrane signaling receptor activity"/>
    <property type="evidence" value="ECO:0007669"/>
    <property type="project" value="InterPro"/>
</dbReference>
<comment type="caution">
    <text evidence="6">The sequence shown here is derived from an EMBL/GenBank/DDBJ whole genome shotgun (WGS) entry which is preliminary data.</text>
</comment>
<proteinExistence type="predicted"/>
<dbReference type="SMART" id="SM00389">
    <property type="entry name" value="HOX"/>
    <property type="match status" value="1"/>
</dbReference>
<sequence length="405" mass="48154">MSHNKNEMNNINHGDDQVQDGNQEGILENSTSNTTSASKISMPKRVRTHFNAYQLGQLESIFCRNRYPNQHTRSCIADSIHLSEPKIRRSFRLWDKIPTCGNSAIIIIDMSIMYFTKINYFFNFASNVSYQVWFKNRRAKWRKNERTILNHQKISQTFEEAEKALHYSRMQFPINNMGVDLAMQTNLYNQHHLQHPMLQRLQNGYSISNLPYLNDFHNRNLESFCSNYPQHLTKYYSYQNHNQKNDENVKNFQFNFFYFFYSGKSSPPSLTKLLKYMFKDYEKIPPSIDGPISISIGLYVNYIYDISEQAMEYGINMYLRQKWQDYRLTFDPKMVNNETKIKLPDSYLNKLWLPDIFFRNEKRAYFHEITTPNKLIILNSDGVVWYVAKISAKLSCTMDLHKYPL</sequence>
<dbReference type="GO" id="GO:0005634">
    <property type="term" value="C:nucleus"/>
    <property type="evidence" value="ECO:0007669"/>
    <property type="project" value="UniProtKB-SubCell"/>
</dbReference>
<keyword evidence="2 3" id="KW-0371">Homeobox</keyword>
<feature type="compositionally biased region" description="Polar residues" evidence="4">
    <location>
        <begin position="28"/>
        <end position="39"/>
    </location>
</feature>
<feature type="region of interest" description="Disordered" evidence="4">
    <location>
        <begin position="1"/>
        <end position="41"/>
    </location>
</feature>
<dbReference type="Proteomes" id="UP000078046">
    <property type="component" value="Unassembled WGS sequence"/>
</dbReference>
<feature type="domain" description="Homeobox" evidence="5">
    <location>
        <begin position="41"/>
        <end position="144"/>
    </location>
</feature>
<dbReference type="Gene3D" id="2.70.170.10">
    <property type="entry name" value="Neurotransmitter-gated ion-channel ligand-binding domain"/>
    <property type="match status" value="1"/>
</dbReference>
<dbReference type="Gene3D" id="1.10.10.60">
    <property type="entry name" value="Homeodomain-like"/>
    <property type="match status" value="1"/>
</dbReference>
<dbReference type="GO" id="GO:0000977">
    <property type="term" value="F:RNA polymerase II transcription regulatory region sequence-specific DNA binding"/>
    <property type="evidence" value="ECO:0007669"/>
    <property type="project" value="TreeGrafter"/>
</dbReference>
<dbReference type="Pfam" id="PF00046">
    <property type="entry name" value="Homeodomain"/>
    <property type="match status" value="1"/>
</dbReference>
<dbReference type="PROSITE" id="PS50071">
    <property type="entry name" value="HOMEOBOX_2"/>
    <property type="match status" value="1"/>
</dbReference>
<dbReference type="EMBL" id="LWCA01000004">
    <property type="protein sequence ID" value="OAF72111.1"/>
    <property type="molecule type" value="Genomic_DNA"/>
</dbReference>
<accession>A0A177BEW1</accession>
<evidence type="ECO:0000256" key="3">
    <source>
        <dbReference type="RuleBase" id="RU000682"/>
    </source>
</evidence>
<dbReference type="InterPro" id="IPR006201">
    <property type="entry name" value="Neur_channel"/>
</dbReference>
<dbReference type="InterPro" id="IPR036734">
    <property type="entry name" value="Neur_chan_lig-bd_sf"/>
</dbReference>
<gene>
    <name evidence="6" type="ORF">A3Q56_00106</name>
</gene>
<evidence type="ECO:0000313" key="7">
    <source>
        <dbReference type="Proteomes" id="UP000078046"/>
    </source>
</evidence>
<dbReference type="PRINTS" id="PR00252">
    <property type="entry name" value="NRIONCHANNEL"/>
</dbReference>
<dbReference type="Pfam" id="PF02931">
    <property type="entry name" value="Neur_chan_LBD"/>
    <property type="match status" value="1"/>
</dbReference>
<dbReference type="CDD" id="cd00086">
    <property type="entry name" value="homeodomain"/>
    <property type="match status" value="1"/>
</dbReference>
<dbReference type="InterPro" id="IPR006202">
    <property type="entry name" value="Neur_chan_lig-bd"/>
</dbReference>
<evidence type="ECO:0000259" key="5">
    <source>
        <dbReference type="PROSITE" id="PS50071"/>
    </source>
</evidence>
<reference evidence="6 7" key="1">
    <citation type="submission" date="2016-04" db="EMBL/GenBank/DDBJ databases">
        <title>The genome of Intoshia linei affirms orthonectids as highly simplified spiralians.</title>
        <authorList>
            <person name="Mikhailov K.V."/>
            <person name="Slusarev G.S."/>
            <person name="Nikitin M.A."/>
            <person name="Logacheva M.D."/>
            <person name="Penin A."/>
            <person name="Aleoshin V."/>
            <person name="Panchin Y.V."/>
        </authorList>
    </citation>
    <scope>NUCLEOTIDE SEQUENCE [LARGE SCALE GENOMIC DNA]</scope>
    <source>
        <strain evidence="6">Intl2013</strain>
        <tissue evidence="6">Whole animal</tissue>
    </source>
</reference>
<protein>
    <recommendedName>
        <fullName evidence="5">Homeobox domain-containing protein</fullName>
    </recommendedName>
</protein>
<dbReference type="InterPro" id="IPR050649">
    <property type="entry name" value="Paired_Homeobox_TFs"/>
</dbReference>